<proteinExistence type="predicted"/>
<accession>A0A833S7C5</accession>
<dbReference type="Proteomes" id="UP000655588">
    <property type="component" value="Unassembled WGS sequence"/>
</dbReference>
<keyword evidence="2" id="KW-1185">Reference proteome</keyword>
<evidence type="ECO:0000313" key="2">
    <source>
        <dbReference type="Proteomes" id="UP000655588"/>
    </source>
</evidence>
<comment type="caution">
    <text evidence="1">The sequence shown here is derived from an EMBL/GenBank/DDBJ whole genome shotgun (WGS) entry which is preliminary data.</text>
</comment>
<protein>
    <submittedName>
        <fullName evidence="1">Uncharacterized protein</fullName>
    </submittedName>
</protein>
<reference evidence="1" key="1">
    <citation type="submission" date="2019-11" db="EMBL/GenBank/DDBJ databases">
        <title>The nuclear and mitochondrial genomes of Frieseomelitta varia - a highly eusocial stingless bee (Meliponini) with a permanently sterile worker caste.</title>
        <authorList>
            <person name="Freitas F.C.P."/>
            <person name="Lourenco A.P."/>
            <person name="Nunes F.M.F."/>
            <person name="Paschoal A.R."/>
            <person name="Abreu F.C.P."/>
            <person name="Barbin F.O."/>
            <person name="Bataglia L."/>
            <person name="Cardoso-Junior C.A.M."/>
            <person name="Cervoni M.S."/>
            <person name="Silva S.R."/>
            <person name="Dalarmi F."/>
            <person name="Del Lama M.A."/>
            <person name="Depintor T.S."/>
            <person name="Ferreira K.M."/>
            <person name="Goria P.S."/>
            <person name="Jaskot M.C."/>
            <person name="Lago D.C."/>
            <person name="Luna-Lucena D."/>
            <person name="Moda L.M."/>
            <person name="Nascimento L."/>
            <person name="Pedrino M."/>
            <person name="Rabico F.O."/>
            <person name="Sanches F.C."/>
            <person name="Santos D.E."/>
            <person name="Santos C.G."/>
            <person name="Vieira J."/>
            <person name="Lopes T.F."/>
            <person name="Barchuk A.R."/>
            <person name="Hartfelder K."/>
            <person name="Simoes Z.L.P."/>
            <person name="Bitondi M.M.G."/>
            <person name="Pinheiro D.G."/>
        </authorList>
    </citation>
    <scope>NUCLEOTIDE SEQUENCE</scope>
    <source>
        <strain evidence="1">USP_RPSP 00005682</strain>
        <tissue evidence="1">Whole individual</tissue>
    </source>
</reference>
<gene>
    <name evidence="1" type="ORF">E2986_13234</name>
</gene>
<sequence length="63" mass="6949">MAEVAISYIAHFFSHCNLLVQILQSSKEITGSLSKVLVKKSTQIADKPIFQGLTKHSQSTNCK</sequence>
<evidence type="ECO:0000313" key="1">
    <source>
        <dbReference type="EMBL" id="KAF3426020.1"/>
    </source>
</evidence>
<name>A0A833S7C5_9HYME</name>
<organism evidence="1 2">
    <name type="scientific">Frieseomelitta varia</name>
    <dbReference type="NCBI Taxonomy" id="561572"/>
    <lineage>
        <taxon>Eukaryota</taxon>
        <taxon>Metazoa</taxon>
        <taxon>Ecdysozoa</taxon>
        <taxon>Arthropoda</taxon>
        <taxon>Hexapoda</taxon>
        <taxon>Insecta</taxon>
        <taxon>Pterygota</taxon>
        <taxon>Neoptera</taxon>
        <taxon>Endopterygota</taxon>
        <taxon>Hymenoptera</taxon>
        <taxon>Apocrita</taxon>
        <taxon>Aculeata</taxon>
        <taxon>Apoidea</taxon>
        <taxon>Anthophila</taxon>
        <taxon>Apidae</taxon>
        <taxon>Frieseomelitta</taxon>
    </lineage>
</organism>
<dbReference type="EMBL" id="WNWW01000345">
    <property type="protein sequence ID" value="KAF3426020.1"/>
    <property type="molecule type" value="Genomic_DNA"/>
</dbReference>
<dbReference type="AlphaFoldDB" id="A0A833S7C5"/>